<evidence type="ECO:0000256" key="1">
    <source>
        <dbReference type="SAM" id="MobiDB-lite"/>
    </source>
</evidence>
<feature type="region of interest" description="Disordered" evidence="1">
    <location>
        <begin position="1"/>
        <end position="72"/>
    </location>
</feature>
<dbReference type="Proteomes" id="UP000008022">
    <property type="component" value="Unassembled WGS sequence"/>
</dbReference>
<dbReference type="Gramene" id="ORUFI10G08280.3">
    <property type="protein sequence ID" value="ORUFI10G08280.3"/>
    <property type="gene ID" value="ORUFI10G08280"/>
</dbReference>
<keyword evidence="3" id="KW-1185">Reference proteome</keyword>
<evidence type="ECO:0000313" key="3">
    <source>
        <dbReference type="Proteomes" id="UP000008022"/>
    </source>
</evidence>
<evidence type="ECO:0000313" key="2">
    <source>
        <dbReference type="EnsemblPlants" id="ORUFI10G08280.3"/>
    </source>
</evidence>
<organism evidence="2 3">
    <name type="scientific">Oryza rufipogon</name>
    <name type="common">Brownbeard rice</name>
    <name type="synonym">Asian wild rice</name>
    <dbReference type="NCBI Taxonomy" id="4529"/>
    <lineage>
        <taxon>Eukaryota</taxon>
        <taxon>Viridiplantae</taxon>
        <taxon>Streptophyta</taxon>
        <taxon>Embryophyta</taxon>
        <taxon>Tracheophyta</taxon>
        <taxon>Spermatophyta</taxon>
        <taxon>Magnoliopsida</taxon>
        <taxon>Liliopsida</taxon>
        <taxon>Poales</taxon>
        <taxon>Poaceae</taxon>
        <taxon>BOP clade</taxon>
        <taxon>Oryzoideae</taxon>
        <taxon>Oryzeae</taxon>
        <taxon>Oryzinae</taxon>
        <taxon>Oryza</taxon>
    </lineage>
</organism>
<proteinExistence type="predicted"/>
<reference evidence="3" key="1">
    <citation type="submission" date="2013-06" db="EMBL/GenBank/DDBJ databases">
        <authorList>
            <person name="Zhao Q."/>
        </authorList>
    </citation>
    <scope>NUCLEOTIDE SEQUENCE</scope>
    <source>
        <strain evidence="3">cv. W1943</strain>
    </source>
</reference>
<accession>A0A0E0QYB8</accession>
<protein>
    <submittedName>
        <fullName evidence="2">Uncharacterized protein</fullName>
    </submittedName>
</protein>
<reference evidence="2" key="2">
    <citation type="submission" date="2015-06" db="UniProtKB">
        <authorList>
            <consortium name="EnsemblPlants"/>
        </authorList>
    </citation>
    <scope>IDENTIFICATION</scope>
</reference>
<sequence length="190" mass="21299">MRARDLLRSPLRWPSHDSGWRREEETLAAGRRLPPHLRSALSPLEVRPPPPPSHAASPLRSLPGGYESIPARGDQVGTRKQWQMVLGLQWQVFSNKIMHWQLGCIFFGGWGKLAPILSVPPPTSTKIKTDLVMVIVLTTKQDFPLPIILVENSGRCKTNEHGEKHSDPFLPIVKWDGKPVGDGKCYLYSS</sequence>
<dbReference type="EnsemblPlants" id="ORUFI10G08280.3">
    <property type="protein sequence ID" value="ORUFI10G08280.3"/>
    <property type="gene ID" value="ORUFI10G08280"/>
</dbReference>
<dbReference type="HOGENOM" id="CLU_1436558_0_0_1"/>
<feature type="compositionally biased region" description="Basic and acidic residues" evidence="1">
    <location>
        <begin position="14"/>
        <end position="25"/>
    </location>
</feature>
<dbReference type="AlphaFoldDB" id="A0A0E0QYB8"/>
<feature type="compositionally biased region" description="Low complexity" evidence="1">
    <location>
        <begin position="54"/>
        <end position="63"/>
    </location>
</feature>
<name>A0A0E0QYB8_ORYRU</name>